<accession>M3IN21</accession>
<dbReference type="EMBL" id="AOGT01001366">
    <property type="protein sequence ID" value="EMG47806.1"/>
    <property type="molecule type" value="Genomic_DNA"/>
</dbReference>
<dbReference type="SMART" id="SM00220">
    <property type="entry name" value="S_TKc"/>
    <property type="match status" value="1"/>
</dbReference>
<dbReference type="InterPro" id="IPR000719">
    <property type="entry name" value="Prot_kinase_dom"/>
</dbReference>
<dbReference type="PANTHER" id="PTHR11042:SF190">
    <property type="entry name" value="MITOSIS INHIBITOR PROTEIN KINASE MIK1"/>
    <property type="match status" value="1"/>
</dbReference>
<dbReference type="SUPFAM" id="SSF56112">
    <property type="entry name" value="Protein kinase-like (PK-like)"/>
    <property type="match status" value="1"/>
</dbReference>
<feature type="binding site" evidence="6">
    <location>
        <position position="192"/>
    </location>
    <ligand>
        <name>ATP</name>
        <dbReference type="ChEBI" id="CHEBI:30616"/>
    </ligand>
</feature>
<dbReference type="Gene3D" id="3.30.200.20">
    <property type="entry name" value="Phosphorylase Kinase, domain 1"/>
    <property type="match status" value="1"/>
</dbReference>
<dbReference type="AlphaFoldDB" id="M3IN21"/>
<dbReference type="PROSITE" id="PS00107">
    <property type="entry name" value="PROTEIN_KINASE_ATP"/>
    <property type="match status" value="1"/>
</dbReference>
<comment type="caution">
    <text evidence="9">The sequence shown here is derived from an EMBL/GenBank/DDBJ whole genome shotgun (WGS) entry which is preliminary data.</text>
</comment>
<dbReference type="GO" id="GO:0005737">
    <property type="term" value="C:cytoplasm"/>
    <property type="evidence" value="ECO:0007669"/>
    <property type="project" value="TreeGrafter"/>
</dbReference>
<keyword evidence="10" id="KW-1185">Reference proteome</keyword>
<dbReference type="PROSITE" id="PS50011">
    <property type="entry name" value="PROTEIN_KINASE_DOM"/>
    <property type="match status" value="1"/>
</dbReference>
<dbReference type="Gene3D" id="1.10.510.10">
    <property type="entry name" value="Transferase(Phosphotransferase) domain 1"/>
    <property type="match status" value="1"/>
</dbReference>
<evidence type="ECO:0000256" key="1">
    <source>
        <dbReference type="ARBA" id="ARBA00022679"/>
    </source>
</evidence>
<evidence type="ECO:0000256" key="3">
    <source>
        <dbReference type="ARBA" id="ARBA00022777"/>
    </source>
</evidence>
<protein>
    <recommendedName>
        <fullName evidence="8">Protein kinase domain-containing protein</fullName>
    </recommendedName>
</protein>
<reference evidence="9 10" key="1">
    <citation type="submission" date="2013-02" db="EMBL/GenBank/DDBJ databases">
        <title>Genome sequence of Candida maltosa Xu316, a potential industrial strain for xylitol and ethanol production.</title>
        <authorList>
            <person name="Yu J."/>
            <person name="Wang Q."/>
            <person name="Geng X."/>
            <person name="Bao W."/>
            <person name="He P."/>
            <person name="Cai J."/>
        </authorList>
    </citation>
    <scope>NUCLEOTIDE SEQUENCE [LARGE SCALE GENOMIC DNA]</scope>
    <source>
        <strain evidence="10">Xu316</strain>
    </source>
</reference>
<feature type="region of interest" description="Disordered" evidence="7">
    <location>
        <begin position="38"/>
        <end position="71"/>
    </location>
</feature>
<dbReference type="GO" id="GO:0005634">
    <property type="term" value="C:nucleus"/>
    <property type="evidence" value="ECO:0007669"/>
    <property type="project" value="TreeGrafter"/>
</dbReference>
<keyword evidence="1" id="KW-0808">Transferase</keyword>
<evidence type="ECO:0000313" key="10">
    <source>
        <dbReference type="Proteomes" id="UP000011777"/>
    </source>
</evidence>
<dbReference type="OrthoDB" id="1405469at2759"/>
<keyword evidence="4 6" id="KW-0067">ATP-binding</keyword>
<comment type="similarity">
    <text evidence="5">Belongs to the protein kinase superfamily. Ser/Thr protein kinase family. GCN2 subfamily.</text>
</comment>
<dbReference type="Proteomes" id="UP000011777">
    <property type="component" value="Unassembled WGS sequence"/>
</dbReference>
<sequence length="748" mass="86323">MSIIPYNNNKDVLYHNPDDGILVVHDPQENTIRLLSTLTPESRTESSNGNHGRARQNSQSYTTGEQYSHTSGMTKCPNCGFTWSEYTNVRPRRSSTHSQPSLFNVSLPQEYLSQAFIHTDYFKLLGKLPCNEEKPAKQSLRNTLPDGIFNQGYFKRFFKKSNPYILGSGAHAQVYKVNHVLNEINLGTYAVKRINVGDQLEFLDQVLNEVLILYELSTTGANENNLIRYNHVWLEMGELDDSSAYFLPSPGSDDRNKQTTTVPYVFILQQYCDGGHLEDLIKDNFTVEDNLTWKEKVEMERQKRRAEKKANHPDTEEQWLSSFEIWKFFHDVTTAVNFLHSKGILHRDIKSSNCLLDEKYVKKHVKQHFESLEEFESQVFELPKVLVSDFGEGKFLEKRHNIALEKLTDRRGNTGTLEFTAPELWLYSNDPALGNDSKKFFNDFTYASDIYSLGLILCYLCIGKLPFSGIIKDENDPQVARDKILEWYYALTYETFAEWFENAIIERKGHVDDCMKDFEKLVYKMIKGDDTENRDDGGSSRISAKDVLVCLSEMKWKHFVKSDLERTRTYSGGNNDGKSCNKLVLDKRDEQLAIYNPKIGNNSLVLTNNYKELDSAIASDDDDDDDEDYEYEEFSNADHMDLTEDELEDEYDDDIRDFLGQSQSEYFQLNKFATVPFYCFELALLEYLSFYSPSFSKLALKLCIFLSIGLDLLVVERTQYRTGMFVLCSIGLSIFLAYEIGHPTIIIE</sequence>
<dbReference type="PROSITE" id="PS00108">
    <property type="entry name" value="PROTEIN_KINASE_ST"/>
    <property type="match status" value="1"/>
</dbReference>
<dbReference type="eggNOG" id="KOG0032">
    <property type="taxonomic scope" value="Eukaryota"/>
</dbReference>
<name>M3IN21_CANMX</name>
<evidence type="ECO:0000256" key="4">
    <source>
        <dbReference type="ARBA" id="ARBA00022840"/>
    </source>
</evidence>
<dbReference type="STRING" id="1245528.M3IN21"/>
<dbReference type="HOGENOM" id="CLU_010228_2_0_1"/>
<dbReference type="PANTHER" id="PTHR11042">
    <property type="entry name" value="EUKARYOTIC TRANSLATION INITIATION FACTOR 2-ALPHA KINASE EIF2-ALPHA KINASE -RELATED"/>
    <property type="match status" value="1"/>
</dbReference>
<proteinExistence type="inferred from homology"/>
<dbReference type="OMA" id="MICYFIV"/>
<dbReference type="GO" id="GO:0110031">
    <property type="term" value="P:negative regulation of G2/MI transition of meiotic cell cycle"/>
    <property type="evidence" value="ECO:0007669"/>
    <property type="project" value="TreeGrafter"/>
</dbReference>
<evidence type="ECO:0000256" key="5">
    <source>
        <dbReference type="ARBA" id="ARBA00037982"/>
    </source>
</evidence>
<evidence type="ECO:0000256" key="7">
    <source>
        <dbReference type="SAM" id="MobiDB-lite"/>
    </source>
</evidence>
<keyword evidence="2 6" id="KW-0547">Nucleotide-binding</keyword>
<evidence type="ECO:0000313" key="9">
    <source>
        <dbReference type="EMBL" id="EMG47806.1"/>
    </source>
</evidence>
<dbReference type="InterPro" id="IPR050339">
    <property type="entry name" value="CC_SR_Kinase"/>
</dbReference>
<keyword evidence="3" id="KW-0418">Kinase</keyword>
<dbReference type="GO" id="GO:0030447">
    <property type="term" value="P:filamentous growth"/>
    <property type="evidence" value="ECO:0007669"/>
    <property type="project" value="UniProtKB-ARBA"/>
</dbReference>
<evidence type="ECO:0000256" key="2">
    <source>
        <dbReference type="ARBA" id="ARBA00022741"/>
    </source>
</evidence>
<organism evidence="9 10">
    <name type="scientific">Candida maltosa (strain Xu316)</name>
    <name type="common">Yeast</name>
    <dbReference type="NCBI Taxonomy" id="1245528"/>
    <lineage>
        <taxon>Eukaryota</taxon>
        <taxon>Fungi</taxon>
        <taxon>Dikarya</taxon>
        <taxon>Ascomycota</taxon>
        <taxon>Saccharomycotina</taxon>
        <taxon>Pichiomycetes</taxon>
        <taxon>Debaryomycetaceae</taxon>
        <taxon>Candida/Lodderomyces clade</taxon>
        <taxon>Candida</taxon>
    </lineage>
</organism>
<dbReference type="Pfam" id="PF00069">
    <property type="entry name" value="Pkinase"/>
    <property type="match status" value="1"/>
</dbReference>
<dbReference type="InterPro" id="IPR011009">
    <property type="entry name" value="Kinase-like_dom_sf"/>
</dbReference>
<dbReference type="GO" id="GO:0005524">
    <property type="term" value="F:ATP binding"/>
    <property type="evidence" value="ECO:0007669"/>
    <property type="project" value="UniProtKB-UniRule"/>
</dbReference>
<feature type="domain" description="Protein kinase" evidence="8">
    <location>
        <begin position="160"/>
        <end position="560"/>
    </location>
</feature>
<dbReference type="InterPro" id="IPR008271">
    <property type="entry name" value="Ser/Thr_kinase_AS"/>
</dbReference>
<evidence type="ECO:0000256" key="6">
    <source>
        <dbReference type="PROSITE-ProRule" id="PRU10141"/>
    </source>
</evidence>
<evidence type="ECO:0000259" key="8">
    <source>
        <dbReference type="PROSITE" id="PS50011"/>
    </source>
</evidence>
<dbReference type="GO" id="GO:0004713">
    <property type="term" value="F:protein tyrosine kinase activity"/>
    <property type="evidence" value="ECO:0007669"/>
    <property type="project" value="TreeGrafter"/>
</dbReference>
<gene>
    <name evidence="9" type="ORF">G210_1740</name>
</gene>
<dbReference type="InterPro" id="IPR017441">
    <property type="entry name" value="Protein_kinase_ATP_BS"/>
</dbReference>